<evidence type="ECO:0000256" key="2">
    <source>
        <dbReference type="ARBA" id="ARBA00022475"/>
    </source>
</evidence>
<reference evidence="10 11" key="1">
    <citation type="submission" date="2019-11" db="EMBL/GenBank/DDBJ databases">
        <authorList>
            <person name="Im W.T."/>
        </authorList>
    </citation>
    <scope>NUCLEOTIDE SEQUENCE [LARGE SCALE GENOMIC DNA]</scope>
    <source>
        <strain evidence="10 11">SB-02</strain>
    </source>
</reference>
<sequence length="745" mass="85037">MTLFNLPTQWQQYRRFMHSFYFYEGMRLTVGIMLPVLLGIYFRHNSWGIAAAIGALAAGITDFPGPIHHRINGIVAVSLSVVGITLITGQLIHHPWALGLFIAVAGFAFAIITVYGNRAAQIGTASLVILTLLVDETRVVHSYNELALVTLAGALMYLLLSLLLYRLRPYKLVQQVLGQCMQQTAVYLELKSRFYLPQPNYDALYQELTEAQVHINAAQQNVREIMFKTRSIIKESTHTSKVLLLAFLDLVDLFDSVMASQPNYRLMQTHLQTHPLLPRMHALLQRMATELNQTGQAFAEGNAYPPVPDTATAIQELNQLFEASRHEILDADLIEAFITLRHALDALEDVYHKLALLQQYSTYHKGIDLSRKVEYQRFIVPSYFSGRQVLNNLSWRSNIFRYSIRMMTAMLAGYWLAQMLPIGHAYWVVLTIVVILKPAYAITRQRNIDRLLGTFIGVAIGAGILYSTTHTGILLGCMLVFMILSFSFWRHKYFISVLTLTVFIVLAMQLLNPGNFTLLLKDRLIDTVIGSCIAFVFTLLIPPVWEKLQIGALTRQTIHDNKRWFDYISMAFEGKQLHISEYKLHRKQLYVSLANFSDAFQRMTNEPKAMQQQAPYWQQLLVSNHTLASHMAALYNELQELQETEWLDDFLPITRQISNRLQTALSFLGETGGQQQEGAATGMEEVAIRHEVNQLLEQRRQELERGEMETHTRGKLVALKSILDQLDMMLQLSGDIRRVSRKISR</sequence>
<evidence type="ECO:0000313" key="10">
    <source>
        <dbReference type="EMBL" id="QGW29361.1"/>
    </source>
</evidence>
<comment type="subcellular location">
    <subcellularLocation>
        <location evidence="1">Cell membrane</location>
        <topology evidence="1">Multi-pass membrane protein</topology>
    </subcellularLocation>
</comment>
<keyword evidence="3 7" id="KW-0812">Transmembrane</keyword>
<evidence type="ECO:0000256" key="1">
    <source>
        <dbReference type="ARBA" id="ARBA00004651"/>
    </source>
</evidence>
<dbReference type="Proteomes" id="UP000426027">
    <property type="component" value="Chromosome"/>
</dbReference>
<feature type="transmembrane region" description="Helical" evidence="7">
    <location>
        <begin position="454"/>
        <end position="487"/>
    </location>
</feature>
<feature type="transmembrane region" description="Helical" evidence="7">
    <location>
        <begin position="20"/>
        <end position="41"/>
    </location>
</feature>
<protein>
    <submittedName>
        <fullName evidence="10">Uncharacterized protein</fullName>
    </submittedName>
</protein>
<feature type="transmembrane region" description="Helical" evidence="7">
    <location>
        <begin position="146"/>
        <end position="165"/>
    </location>
</feature>
<evidence type="ECO:0000256" key="6">
    <source>
        <dbReference type="ARBA" id="ARBA00043993"/>
    </source>
</evidence>
<feature type="transmembrane region" description="Helical" evidence="7">
    <location>
        <begin position="423"/>
        <end position="442"/>
    </location>
</feature>
<feature type="domain" description="Integral membrane protein YccS N-terminal" evidence="8">
    <location>
        <begin position="83"/>
        <end position="350"/>
    </location>
</feature>
<dbReference type="InterPro" id="IPR032692">
    <property type="entry name" value="YccS_N"/>
</dbReference>
<keyword evidence="2" id="KW-1003">Cell membrane</keyword>
<keyword evidence="11" id="KW-1185">Reference proteome</keyword>
<name>A0A6I6H4L2_9BACT</name>
<comment type="similarity">
    <text evidence="6">Belongs to the YccS/YhfK family.</text>
</comment>
<feature type="transmembrane region" description="Helical" evidence="7">
    <location>
        <begin position="493"/>
        <end position="512"/>
    </location>
</feature>
<organism evidence="10 11">
    <name type="scientific">Phnomibacter ginsenosidimutans</name>
    <dbReference type="NCBI Taxonomy" id="2676868"/>
    <lineage>
        <taxon>Bacteria</taxon>
        <taxon>Pseudomonadati</taxon>
        <taxon>Bacteroidota</taxon>
        <taxon>Chitinophagia</taxon>
        <taxon>Chitinophagales</taxon>
        <taxon>Chitinophagaceae</taxon>
        <taxon>Phnomibacter</taxon>
    </lineage>
</organism>
<feature type="transmembrane region" description="Helical" evidence="7">
    <location>
        <begin position="98"/>
        <end position="115"/>
    </location>
</feature>
<evidence type="ECO:0000256" key="3">
    <source>
        <dbReference type="ARBA" id="ARBA00022692"/>
    </source>
</evidence>
<dbReference type="RefSeq" id="WP_157479713.1">
    <property type="nucleotide sequence ID" value="NZ_CP046566.1"/>
</dbReference>
<feature type="transmembrane region" description="Helical" evidence="7">
    <location>
        <begin position="71"/>
        <end position="92"/>
    </location>
</feature>
<evidence type="ECO:0000313" key="11">
    <source>
        <dbReference type="Proteomes" id="UP000426027"/>
    </source>
</evidence>
<feature type="transmembrane region" description="Helical" evidence="7">
    <location>
        <begin position="524"/>
        <end position="545"/>
    </location>
</feature>
<dbReference type="Pfam" id="PF13515">
    <property type="entry name" value="FUSC_2"/>
    <property type="match status" value="1"/>
</dbReference>
<feature type="transmembrane region" description="Helical" evidence="7">
    <location>
        <begin position="47"/>
        <end position="64"/>
    </location>
</feature>
<dbReference type="KEGG" id="fls:GLV81_15700"/>
<dbReference type="Pfam" id="PF12805">
    <property type="entry name" value="FUSC-like"/>
    <property type="match status" value="1"/>
</dbReference>
<dbReference type="InterPro" id="IPR023298">
    <property type="entry name" value="ATPase_P-typ_TM_dom_sf"/>
</dbReference>
<gene>
    <name evidence="10" type="ORF">GLV81_15700</name>
</gene>
<proteinExistence type="inferred from homology"/>
<dbReference type="GO" id="GO:0005886">
    <property type="term" value="C:plasma membrane"/>
    <property type="evidence" value="ECO:0007669"/>
    <property type="project" value="UniProtKB-SubCell"/>
</dbReference>
<dbReference type="PANTHER" id="PTHR30509:SF9">
    <property type="entry name" value="MULTIDRUG RESISTANCE PROTEIN MDTO"/>
    <property type="match status" value="1"/>
</dbReference>
<accession>A0A6I6H4L2</accession>
<dbReference type="AlphaFoldDB" id="A0A6I6H4L2"/>
<keyword evidence="4 7" id="KW-1133">Transmembrane helix</keyword>
<dbReference type="EMBL" id="CP046566">
    <property type="protein sequence ID" value="QGW29361.1"/>
    <property type="molecule type" value="Genomic_DNA"/>
</dbReference>
<dbReference type="InterPro" id="IPR049453">
    <property type="entry name" value="Memb_transporter_dom"/>
</dbReference>
<evidence type="ECO:0000256" key="4">
    <source>
        <dbReference type="ARBA" id="ARBA00022989"/>
    </source>
</evidence>
<dbReference type="PANTHER" id="PTHR30509">
    <property type="entry name" value="P-HYDROXYBENZOIC ACID EFFLUX PUMP SUBUNIT-RELATED"/>
    <property type="match status" value="1"/>
</dbReference>
<dbReference type="SUPFAM" id="SSF81665">
    <property type="entry name" value="Calcium ATPase, transmembrane domain M"/>
    <property type="match status" value="1"/>
</dbReference>
<evidence type="ECO:0000256" key="7">
    <source>
        <dbReference type="SAM" id="Phobius"/>
    </source>
</evidence>
<evidence type="ECO:0000259" key="9">
    <source>
        <dbReference type="Pfam" id="PF13515"/>
    </source>
</evidence>
<evidence type="ECO:0000256" key="5">
    <source>
        <dbReference type="ARBA" id="ARBA00023136"/>
    </source>
</evidence>
<keyword evidence="5 7" id="KW-0472">Membrane</keyword>
<evidence type="ECO:0000259" key="8">
    <source>
        <dbReference type="Pfam" id="PF12805"/>
    </source>
</evidence>
<feature type="domain" description="Integral membrane bound transporter" evidence="9">
    <location>
        <begin position="414"/>
        <end position="537"/>
    </location>
</feature>